<protein>
    <submittedName>
        <fullName evidence="2">Uncharacterized protein</fullName>
    </submittedName>
</protein>
<dbReference type="AlphaFoldDB" id="D0BNL8"/>
<proteinExistence type="predicted"/>
<evidence type="ECO:0000256" key="1">
    <source>
        <dbReference type="SAM" id="Coils"/>
    </source>
</evidence>
<feature type="coiled-coil region" evidence="1">
    <location>
        <begin position="56"/>
        <end position="85"/>
    </location>
</feature>
<keyword evidence="1" id="KW-0175">Coiled coil</keyword>
<dbReference type="STRING" id="626369.HMPREF0446_01553"/>
<evidence type="ECO:0000313" key="3">
    <source>
        <dbReference type="Proteomes" id="UP000002939"/>
    </source>
</evidence>
<dbReference type="Proteomes" id="UP000002939">
    <property type="component" value="Unassembled WGS sequence"/>
</dbReference>
<organism evidence="2 3">
    <name type="scientific">Granulicatella elegans ATCC 700633</name>
    <dbReference type="NCBI Taxonomy" id="626369"/>
    <lineage>
        <taxon>Bacteria</taxon>
        <taxon>Bacillati</taxon>
        <taxon>Bacillota</taxon>
        <taxon>Bacilli</taxon>
        <taxon>Lactobacillales</taxon>
        <taxon>Carnobacteriaceae</taxon>
        <taxon>Granulicatella</taxon>
    </lineage>
</organism>
<keyword evidence="3" id="KW-1185">Reference proteome</keyword>
<comment type="caution">
    <text evidence="2">The sequence shown here is derived from an EMBL/GenBank/DDBJ whole genome shotgun (WGS) entry which is preliminary data.</text>
</comment>
<dbReference type="HOGENOM" id="CLU_606588_0_0_9"/>
<dbReference type="EMBL" id="ACRF02000017">
    <property type="protein sequence ID" value="EEW92361.1"/>
    <property type="molecule type" value="Genomic_DNA"/>
</dbReference>
<gene>
    <name evidence="2" type="ORF">HMPREF0446_01553</name>
</gene>
<reference evidence="2" key="2">
    <citation type="submission" date="2011-10" db="EMBL/GenBank/DDBJ databases">
        <title>The Genome Sequence of Granulicatella elegans ATCC 700633.</title>
        <authorList>
            <consortium name="The Broad Institute Genome Sequencing Platform"/>
            <consortium name="The Broad Institute Genome Sequencing Center for Infectious Disease"/>
            <person name="Earl A."/>
            <person name="Ward D."/>
            <person name="Feldgarden M."/>
            <person name="Gevers D."/>
            <person name="Sibley C.D."/>
            <person name="Field T.R."/>
            <person name="Grinwis M."/>
            <person name="Eshaghurshan C.S."/>
            <person name="Surette M.G."/>
            <person name="Young S.K."/>
            <person name="Zeng Q."/>
            <person name="Gargeya S."/>
            <person name="Fitzgerald M."/>
            <person name="Haas B."/>
            <person name="Abouelleil A."/>
            <person name="Alvarado L."/>
            <person name="Arachchi H.M."/>
            <person name="Berlin A."/>
            <person name="Brown A."/>
            <person name="Chapman S.B."/>
            <person name="Chen Z."/>
            <person name="Dunbar C."/>
            <person name="Freedman E."/>
            <person name="Gearin G."/>
            <person name="Goldberg J."/>
            <person name="Griggs A."/>
            <person name="Gujja S."/>
            <person name="Heiman D."/>
            <person name="Howarth C."/>
            <person name="Larson L."/>
            <person name="Lui A."/>
            <person name="MacDonald P.J.P."/>
            <person name="Montmayeur A."/>
            <person name="Murphy C."/>
            <person name="Neiman D."/>
            <person name="Pearson M."/>
            <person name="Priest M."/>
            <person name="Roberts A."/>
            <person name="Saif S."/>
            <person name="Shea T."/>
            <person name="Shenoy N."/>
            <person name="Sisk P."/>
            <person name="Stolte C."/>
            <person name="Sykes S."/>
            <person name="Wortman J."/>
            <person name="Nusbaum C."/>
            <person name="Birren B."/>
        </authorList>
    </citation>
    <scope>NUCLEOTIDE SEQUENCE [LARGE SCALE GENOMIC DNA]</scope>
    <source>
        <strain evidence="2">ATCC 700633</strain>
    </source>
</reference>
<dbReference type="RefSeq" id="WP_006703829.1">
    <property type="nucleotide sequence ID" value="NZ_KI391971.1"/>
</dbReference>
<sequence>MEEIYNGLYQVQEALVDIDNELMTAAVCNQSGKVQFIVQLMHNKEGQFAAFFHKDIREYQQRIKAEEYILEMAETEEDMDEIEALRQGIQIIFVPLQFIPESQKTKLRELGITRKKKKLYPLILSLNDSKLLTRNIKGTEVTLCQKVVNWLTQEGNLALLASISKTIEKNTLPKICYNQKTKKSICENGDMIQVKDEISYEEFIGYKGEKPKLYIPEFSVFRLKKNIQLTVPVTFEIRLMFSPTHFYGKEEKKGPQYILVVASDEEVIMIEPLDELDPRHIQHILMELYMELQFIPVRWVTRGIFAPFLKDSLDPLMSIFKLEFHIGTEESIIDTYSFEHLYHLMTSDSPFLDFEEFDEFDELDEYDEFDDYNLSNDIQGFLKVSTDDRKDEIVDVELEAFQRAVPFAIEFMEKNPHSSLKDLEKYLIKKQVNPKMILSIIRALSEGDYPF</sequence>
<reference evidence="2" key="1">
    <citation type="submission" date="2009-09" db="EMBL/GenBank/DDBJ databases">
        <authorList>
            <consortium name="The Broad Institute Genome Sequencing Platform"/>
            <person name="Ward D."/>
            <person name="Feldgarden M."/>
            <person name="Earl A."/>
            <person name="Young S.K."/>
            <person name="Zeng Q."/>
            <person name="Koehrsen M."/>
            <person name="Alvarado L."/>
            <person name="Berlin A."/>
            <person name="Bochicchio J."/>
            <person name="Borenstein D."/>
            <person name="Chapman S.B."/>
            <person name="Chen Z."/>
            <person name="Engels R."/>
            <person name="Freedman E."/>
            <person name="Gellesch M."/>
            <person name="Goldberg J."/>
            <person name="Griggs A."/>
            <person name="Gujja S."/>
            <person name="Heilman E."/>
            <person name="Heiman D."/>
            <person name="Hepburn T."/>
            <person name="Howarth C."/>
            <person name="Jen D."/>
            <person name="Larson L."/>
            <person name="Lewis B."/>
            <person name="Mehta T."/>
            <person name="Park D."/>
            <person name="Pearson M."/>
            <person name="Roberts A."/>
            <person name="Saif S."/>
            <person name="Shea T."/>
            <person name="Shenoy N."/>
            <person name="Sisk P."/>
            <person name="Stolte C."/>
            <person name="Sykes S."/>
            <person name="Thomson T."/>
            <person name="Walk T."/>
            <person name="White J."/>
            <person name="Yandava C."/>
            <person name="Sibley C.D."/>
            <person name="Field T.R."/>
            <person name="Grinwis M."/>
            <person name="Eshaghurshan C.S."/>
            <person name="Surette M.G."/>
            <person name="Haas B."/>
            <person name="Nusbaum C."/>
            <person name="Birren B."/>
        </authorList>
    </citation>
    <scope>NUCLEOTIDE SEQUENCE [LARGE SCALE GENOMIC DNA]</scope>
    <source>
        <strain evidence="2">ATCC 700633</strain>
    </source>
</reference>
<accession>D0BNL8</accession>
<name>D0BNL8_9LACT</name>
<evidence type="ECO:0000313" key="2">
    <source>
        <dbReference type="EMBL" id="EEW92361.1"/>
    </source>
</evidence>